<dbReference type="SUPFAM" id="SSF56784">
    <property type="entry name" value="HAD-like"/>
    <property type="match status" value="1"/>
</dbReference>
<dbReference type="GO" id="GO:0046872">
    <property type="term" value="F:metal ion binding"/>
    <property type="evidence" value="ECO:0007669"/>
    <property type="project" value="UniProtKB-KW"/>
</dbReference>
<evidence type="ECO:0008006" key="6">
    <source>
        <dbReference type="Google" id="ProtNLM"/>
    </source>
</evidence>
<dbReference type="GO" id="GO:0050308">
    <property type="term" value="F:sugar-phosphatase activity"/>
    <property type="evidence" value="ECO:0007669"/>
    <property type="project" value="TreeGrafter"/>
</dbReference>
<keyword evidence="2" id="KW-0479">Metal-binding</keyword>
<dbReference type="PANTHER" id="PTHR43481">
    <property type="entry name" value="FRUCTOSE-1-PHOSPHATE PHOSPHATASE"/>
    <property type="match status" value="1"/>
</dbReference>
<sequence length="215" mass="24051">MRKPKAILFDMDGLMVDSELTRAKSFKKIIRKHGGKVKEKVPQVIGVRVLDNWVLMKERYGLKEDTAQLMEEGEEEYTRLIEADMPIAMPGLFQLIEYLKKTKLKRAVVSSAGIKHIKIKLDKLKLTDFFEVIVSGDMLTKGKPDPEGYLLAAAKLGVVPEECLVLEDAPSGIRAAKAAKMSCIAIPSFYTKNGDFSGADFILKNLEEVISILKY</sequence>
<evidence type="ECO:0000256" key="2">
    <source>
        <dbReference type="ARBA" id="ARBA00022723"/>
    </source>
</evidence>
<dbReference type="SFLD" id="SFLDG01135">
    <property type="entry name" value="C1.5.6:_HAD__Beta-PGM__Phospha"/>
    <property type="match status" value="1"/>
</dbReference>
<dbReference type="Gene3D" id="3.40.50.1000">
    <property type="entry name" value="HAD superfamily/HAD-like"/>
    <property type="match status" value="1"/>
</dbReference>
<dbReference type="SFLD" id="SFLDG01129">
    <property type="entry name" value="C1.5:_HAD__Beta-PGM__Phosphata"/>
    <property type="match status" value="1"/>
</dbReference>
<dbReference type="Gene3D" id="1.10.150.240">
    <property type="entry name" value="Putative phosphatase, domain 2"/>
    <property type="match status" value="1"/>
</dbReference>
<dbReference type="Proteomes" id="UP000177458">
    <property type="component" value="Unassembled WGS sequence"/>
</dbReference>
<dbReference type="InterPro" id="IPR041492">
    <property type="entry name" value="HAD_2"/>
</dbReference>
<evidence type="ECO:0000256" key="3">
    <source>
        <dbReference type="ARBA" id="ARBA00022801"/>
    </source>
</evidence>
<evidence type="ECO:0000256" key="1">
    <source>
        <dbReference type="ARBA" id="ARBA00006171"/>
    </source>
</evidence>
<dbReference type="NCBIfam" id="TIGR01549">
    <property type="entry name" value="HAD-SF-IA-v1"/>
    <property type="match status" value="1"/>
</dbReference>
<dbReference type="InterPro" id="IPR023214">
    <property type="entry name" value="HAD_sf"/>
</dbReference>
<dbReference type="InterPro" id="IPR051806">
    <property type="entry name" value="HAD-like_SPP"/>
</dbReference>
<comment type="caution">
    <text evidence="4">The sequence shown here is derived from an EMBL/GenBank/DDBJ whole genome shotgun (WGS) entry which is preliminary data.</text>
</comment>
<protein>
    <recommendedName>
        <fullName evidence="6">Phosphatase</fullName>
    </recommendedName>
</protein>
<dbReference type="Pfam" id="PF13419">
    <property type="entry name" value="HAD_2"/>
    <property type="match status" value="1"/>
</dbReference>
<dbReference type="InterPro" id="IPR023198">
    <property type="entry name" value="PGP-like_dom2"/>
</dbReference>
<accession>A0A1F4V099</accession>
<evidence type="ECO:0000313" key="5">
    <source>
        <dbReference type="Proteomes" id="UP000177458"/>
    </source>
</evidence>
<dbReference type="InterPro" id="IPR006439">
    <property type="entry name" value="HAD-SF_hydro_IA"/>
</dbReference>
<reference evidence="4 5" key="1">
    <citation type="journal article" date="2016" name="Nat. Commun.">
        <title>Thousands of microbial genomes shed light on interconnected biogeochemical processes in an aquifer system.</title>
        <authorList>
            <person name="Anantharaman K."/>
            <person name="Brown C.T."/>
            <person name="Hug L.A."/>
            <person name="Sharon I."/>
            <person name="Castelle C.J."/>
            <person name="Probst A.J."/>
            <person name="Thomas B.C."/>
            <person name="Singh A."/>
            <person name="Wilkins M.J."/>
            <person name="Karaoz U."/>
            <person name="Brodie E.L."/>
            <person name="Williams K.H."/>
            <person name="Hubbard S.S."/>
            <person name="Banfield J.F."/>
        </authorList>
    </citation>
    <scope>NUCLEOTIDE SEQUENCE [LARGE SCALE GENOMIC DNA]</scope>
</reference>
<dbReference type="AlphaFoldDB" id="A0A1F4V099"/>
<dbReference type="PANTHER" id="PTHR43481:SF4">
    <property type="entry name" value="GLYCEROL-1-PHOSPHATE PHOSPHOHYDROLASE 1-RELATED"/>
    <property type="match status" value="1"/>
</dbReference>
<gene>
    <name evidence="4" type="ORF">A3A69_02645</name>
</gene>
<dbReference type="FunFam" id="3.40.50.1000:FF:000036">
    <property type="entry name" value="HAD family hydrolase"/>
    <property type="match status" value="1"/>
</dbReference>
<dbReference type="PRINTS" id="PR00413">
    <property type="entry name" value="HADHALOGNASE"/>
</dbReference>
<organism evidence="4 5">
    <name type="scientific">candidate division WWE3 bacterium RIFCSPLOWO2_01_FULL_37_15</name>
    <dbReference type="NCBI Taxonomy" id="1802622"/>
    <lineage>
        <taxon>Bacteria</taxon>
        <taxon>Katanobacteria</taxon>
    </lineage>
</organism>
<proteinExistence type="inferred from homology"/>
<dbReference type="InterPro" id="IPR036412">
    <property type="entry name" value="HAD-like_sf"/>
</dbReference>
<evidence type="ECO:0000313" key="4">
    <source>
        <dbReference type="EMBL" id="OGC50625.1"/>
    </source>
</evidence>
<keyword evidence="3" id="KW-0378">Hydrolase</keyword>
<dbReference type="EMBL" id="MEVF01000007">
    <property type="protein sequence ID" value="OGC50625.1"/>
    <property type="molecule type" value="Genomic_DNA"/>
</dbReference>
<comment type="similarity">
    <text evidence="1">Belongs to the HAD-like hydrolase superfamily. CbbY/CbbZ/Gph/YieH family.</text>
</comment>
<name>A0A1F4V099_UNCKA</name>
<dbReference type="SFLD" id="SFLDS00003">
    <property type="entry name" value="Haloacid_Dehalogenase"/>
    <property type="match status" value="1"/>
</dbReference>
<dbReference type="NCBIfam" id="TIGR01509">
    <property type="entry name" value="HAD-SF-IA-v3"/>
    <property type="match status" value="1"/>
</dbReference>